<name>A0AA39NAM2_ARMTA</name>
<reference evidence="1" key="1">
    <citation type="submission" date="2023-06" db="EMBL/GenBank/DDBJ databases">
        <authorList>
            <consortium name="Lawrence Berkeley National Laboratory"/>
            <person name="Ahrendt S."/>
            <person name="Sahu N."/>
            <person name="Indic B."/>
            <person name="Wong-Bajracharya J."/>
            <person name="Merenyi Z."/>
            <person name="Ke H.-M."/>
            <person name="Monk M."/>
            <person name="Kocsube S."/>
            <person name="Drula E."/>
            <person name="Lipzen A."/>
            <person name="Balint B."/>
            <person name="Henrissat B."/>
            <person name="Andreopoulos B."/>
            <person name="Martin F.M."/>
            <person name="Harder C.B."/>
            <person name="Rigling D."/>
            <person name="Ford K.L."/>
            <person name="Foster G.D."/>
            <person name="Pangilinan J."/>
            <person name="Papanicolaou A."/>
            <person name="Barry K."/>
            <person name="LaButti K."/>
            <person name="Viragh M."/>
            <person name="Koriabine M."/>
            <person name="Yan M."/>
            <person name="Riley R."/>
            <person name="Champramary S."/>
            <person name="Plett K.L."/>
            <person name="Tsai I.J."/>
            <person name="Slot J."/>
            <person name="Sipos G."/>
            <person name="Plett J."/>
            <person name="Nagy L.G."/>
            <person name="Grigoriev I.V."/>
        </authorList>
    </citation>
    <scope>NUCLEOTIDE SEQUENCE</scope>
    <source>
        <strain evidence="1">CCBAS 213</strain>
    </source>
</reference>
<protein>
    <recommendedName>
        <fullName evidence="3">F-box domain-containing protein</fullName>
    </recommendedName>
</protein>
<sequence>MDAKVTVLPQELIDAVIDENHTDKETLRTCSLVSRSWTYPSQRRIFSHISFNRGPYHYCSLHGRRRRDIERFNSFISIHPCLATLVKSIEISPLLDAHLLGTMFQKLINLESISLHLCGYSWDELSLSMRDTLITAFRSLRLTRFEIRDGLFLHYADFLALLDTCQYLKHLSLSAISCEDLVSCGNLEGLTRLPIGLKLKLHSLALSLCEPHSSLVQLLQSSINISSLQQLSVLTDGSGDLVKRTKVTRDILRQLNGSALEHLVLNACLGEPLSNLIDISRLRSIHVKLWWICYQQHTKPVVWLRWLTSLFKELTKWHRLEKVTLEIFYTSTFTSYGNDWAALDATLGQIGSLRRVDLGLDAYDNAKARWKHLKEHPSCAGDDVRSIFPMVAKRRILSVECAANYPG</sequence>
<comment type="caution">
    <text evidence="1">The sequence shown here is derived from an EMBL/GenBank/DDBJ whole genome shotgun (WGS) entry which is preliminary data.</text>
</comment>
<evidence type="ECO:0000313" key="2">
    <source>
        <dbReference type="Proteomes" id="UP001175211"/>
    </source>
</evidence>
<dbReference type="GeneID" id="85352567"/>
<dbReference type="EMBL" id="JAUEPS010000010">
    <property type="protein sequence ID" value="KAK0462038.1"/>
    <property type="molecule type" value="Genomic_DNA"/>
</dbReference>
<dbReference type="Proteomes" id="UP001175211">
    <property type="component" value="Unassembled WGS sequence"/>
</dbReference>
<dbReference type="RefSeq" id="XP_060333776.1">
    <property type="nucleotide sequence ID" value="XM_060469019.1"/>
</dbReference>
<proteinExistence type="predicted"/>
<evidence type="ECO:0000313" key="1">
    <source>
        <dbReference type="EMBL" id="KAK0462038.1"/>
    </source>
</evidence>
<dbReference type="AlphaFoldDB" id="A0AA39NAM2"/>
<gene>
    <name evidence="1" type="ORF">EV420DRAFT_142564</name>
</gene>
<keyword evidence="2" id="KW-1185">Reference proteome</keyword>
<evidence type="ECO:0008006" key="3">
    <source>
        <dbReference type="Google" id="ProtNLM"/>
    </source>
</evidence>
<organism evidence="1 2">
    <name type="scientific">Armillaria tabescens</name>
    <name type="common">Ringless honey mushroom</name>
    <name type="synonym">Agaricus tabescens</name>
    <dbReference type="NCBI Taxonomy" id="1929756"/>
    <lineage>
        <taxon>Eukaryota</taxon>
        <taxon>Fungi</taxon>
        <taxon>Dikarya</taxon>
        <taxon>Basidiomycota</taxon>
        <taxon>Agaricomycotina</taxon>
        <taxon>Agaricomycetes</taxon>
        <taxon>Agaricomycetidae</taxon>
        <taxon>Agaricales</taxon>
        <taxon>Marasmiineae</taxon>
        <taxon>Physalacriaceae</taxon>
        <taxon>Desarmillaria</taxon>
    </lineage>
</organism>
<accession>A0AA39NAM2</accession>